<comment type="subcellular location">
    <subcellularLocation>
        <location evidence="1">Membrane</location>
        <topology evidence="1">Multi-pass membrane protein</topology>
    </subcellularLocation>
</comment>
<dbReference type="InterPro" id="IPR020846">
    <property type="entry name" value="MFS_dom"/>
</dbReference>
<feature type="transmembrane region" description="Helical" evidence="6">
    <location>
        <begin position="200"/>
        <end position="218"/>
    </location>
</feature>
<feature type="transmembrane region" description="Helical" evidence="6">
    <location>
        <begin position="340"/>
        <end position="360"/>
    </location>
</feature>
<name>A0A8H7QF69_9FUNG</name>
<evidence type="ECO:0000256" key="2">
    <source>
        <dbReference type="ARBA" id="ARBA00022448"/>
    </source>
</evidence>
<evidence type="ECO:0000256" key="1">
    <source>
        <dbReference type="ARBA" id="ARBA00004141"/>
    </source>
</evidence>
<dbReference type="EMBL" id="JAEPRC010000839">
    <property type="protein sequence ID" value="KAG2191322.1"/>
    <property type="molecule type" value="Genomic_DNA"/>
</dbReference>
<dbReference type="AlphaFoldDB" id="A0A8H7QF69"/>
<evidence type="ECO:0000259" key="7">
    <source>
        <dbReference type="PROSITE" id="PS50850"/>
    </source>
</evidence>
<feature type="transmembrane region" description="Helical" evidence="6">
    <location>
        <begin position="473"/>
        <end position="493"/>
    </location>
</feature>
<keyword evidence="9" id="KW-1185">Reference proteome</keyword>
<evidence type="ECO:0000313" key="8">
    <source>
        <dbReference type="EMBL" id="KAG2191322.1"/>
    </source>
</evidence>
<dbReference type="Gene3D" id="1.20.1250.20">
    <property type="entry name" value="MFS general substrate transporter like domains"/>
    <property type="match status" value="1"/>
</dbReference>
<comment type="caution">
    <text evidence="8">The sequence shown here is derived from an EMBL/GenBank/DDBJ whole genome shotgun (WGS) entry which is preliminary data.</text>
</comment>
<dbReference type="SUPFAM" id="SSF103473">
    <property type="entry name" value="MFS general substrate transporter"/>
    <property type="match status" value="1"/>
</dbReference>
<feature type="transmembrane region" description="Helical" evidence="6">
    <location>
        <begin position="406"/>
        <end position="425"/>
    </location>
</feature>
<dbReference type="GO" id="GO:0005886">
    <property type="term" value="C:plasma membrane"/>
    <property type="evidence" value="ECO:0007669"/>
    <property type="project" value="TreeGrafter"/>
</dbReference>
<feature type="domain" description="Major facilitator superfamily (MFS) profile" evidence="7">
    <location>
        <begin position="76"/>
        <end position="498"/>
    </location>
</feature>
<feature type="transmembrane region" description="Helical" evidence="6">
    <location>
        <begin position="74"/>
        <end position="99"/>
    </location>
</feature>
<keyword evidence="5 6" id="KW-0472">Membrane</keyword>
<dbReference type="PANTHER" id="PTHR23502:SF51">
    <property type="entry name" value="QUINIDINE RESISTANCE PROTEIN 1-RELATED"/>
    <property type="match status" value="1"/>
</dbReference>
<protein>
    <recommendedName>
        <fullName evidence="7">Major facilitator superfamily (MFS) profile domain-containing protein</fullName>
    </recommendedName>
</protein>
<keyword evidence="4 6" id="KW-1133">Transmembrane helix</keyword>
<sequence length="512" mass="56931">MTIIDPPIKDNSDFYKTINSRSKNSNELPLFDDESDLVVVVAEENINDGQHSRDVKKLLEDYSIKDKISRKKKWFILSIVALQGFIGPLTSSIYVPAIAQVKESFNTTTTSINATISLYVFVMGFAPLLWASLSERQGRRAVYLLSSFLYVISTIGCALSHKVGLFIALRAFQATGASASQAVGAGTITDLFDVHERGNAMGLFLLGALIGPVLGPILGGFINEFMDWRFIFWFLSIMGGFTFFLILFFLPETSAIILKKREEYSQMKKEMKTYTEKYQQPNMKLYNKENTSTSILRPFKLLIKPAVIVSTTPYSIAYGFMYFVIASLPHQLQSQYNFSSYQIGLAYLANGIGNALGAFLSGKMADRALKKSIDNRLEARLSPMWLGILLLPIGQLMYGWCVQFQIHIMATLTGLFLLGLGVGIVQTPANTYIVDSYQKHSASVMGAANLMRCVSGGCTPLVAPTLIDHIGNGWSLTILASISLCSGFCIFFTQRYGQHWREQINPKKHDAI</sequence>
<evidence type="ECO:0000256" key="4">
    <source>
        <dbReference type="ARBA" id="ARBA00022989"/>
    </source>
</evidence>
<proteinExistence type="predicted"/>
<keyword evidence="3 6" id="KW-0812">Transmembrane</keyword>
<gene>
    <name evidence="8" type="ORF">INT46_001814</name>
</gene>
<reference evidence="8" key="1">
    <citation type="submission" date="2020-12" db="EMBL/GenBank/DDBJ databases">
        <title>Metabolic potential, ecology and presence of endohyphal bacteria is reflected in genomic diversity of Mucoromycotina.</title>
        <authorList>
            <person name="Muszewska A."/>
            <person name="Okrasinska A."/>
            <person name="Steczkiewicz K."/>
            <person name="Drgas O."/>
            <person name="Orlowska M."/>
            <person name="Perlinska-Lenart U."/>
            <person name="Aleksandrzak-Piekarczyk T."/>
            <person name="Szatraj K."/>
            <person name="Zielenkiewicz U."/>
            <person name="Pilsyk S."/>
            <person name="Malc E."/>
            <person name="Mieczkowski P."/>
            <person name="Kruszewska J.S."/>
            <person name="Biernat P."/>
            <person name="Pawlowska J."/>
        </authorList>
    </citation>
    <scope>NUCLEOTIDE SEQUENCE</scope>
    <source>
        <strain evidence="8">CBS 226.32</strain>
    </source>
</reference>
<dbReference type="InterPro" id="IPR036259">
    <property type="entry name" value="MFS_trans_sf"/>
</dbReference>
<dbReference type="Pfam" id="PF07690">
    <property type="entry name" value="MFS_1"/>
    <property type="match status" value="1"/>
</dbReference>
<dbReference type="GO" id="GO:0022857">
    <property type="term" value="F:transmembrane transporter activity"/>
    <property type="evidence" value="ECO:0007669"/>
    <property type="project" value="InterPro"/>
</dbReference>
<feature type="transmembrane region" description="Helical" evidence="6">
    <location>
        <begin position="381"/>
        <end position="400"/>
    </location>
</feature>
<dbReference type="Proteomes" id="UP000650833">
    <property type="component" value="Unassembled WGS sequence"/>
</dbReference>
<evidence type="ECO:0000313" key="9">
    <source>
        <dbReference type="Proteomes" id="UP000650833"/>
    </source>
</evidence>
<feature type="transmembrane region" description="Helical" evidence="6">
    <location>
        <begin position="306"/>
        <end position="328"/>
    </location>
</feature>
<evidence type="ECO:0000256" key="6">
    <source>
        <dbReference type="SAM" id="Phobius"/>
    </source>
</evidence>
<dbReference type="InterPro" id="IPR011701">
    <property type="entry name" value="MFS"/>
</dbReference>
<feature type="transmembrane region" description="Helical" evidence="6">
    <location>
        <begin position="230"/>
        <end position="250"/>
    </location>
</feature>
<keyword evidence="2" id="KW-0813">Transport</keyword>
<accession>A0A8H7QF69</accession>
<feature type="transmembrane region" description="Helical" evidence="6">
    <location>
        <begin position="111"/>
        <end position="130"/>
    </location>
</feature>
<organism evidence="8 9">
    <name type="scientific">Mucor plumbeus</name>
    <dbReference type="NCBI Taxonomy" id="97098"/>
    <lineage>
        <taxon>Eukaryota</taxon>
        <taxon>Fungi</taxon>
        <taxon>Fungi incertae sedis</taxon>
        <taxon>Mucoromycota</taxon>
        <taxon>Mucoromycotina</taxon>
        <taxon>Mucoromycetes</taxon>
        <taxon>Mucorales</taxon>
        <taxon>Mucorineae</taxon>
        <taxon>Mucoraceae</taxon>
        <taxon>Mucor</taxon>
    </lineage>
</organism>
<dbReference type="FunFam" id="1.20.1250.20:FF:000172">
    <property type="entry name" value="MFS multidrug resistance transporter"/>
    <property type="match status" value="1"/>
</dbReference>
<feature type="transmembrane region" description="Helical" evidence="6">
    <location>
        <begin position="142"/>
        <end position="161"/>
    </location>
</feature>
<dbReference type="OrthoDB" id="2441642at2759"/>
<evidence type="ECO:0000256" key="5">
    <source>
        <dbReference type="ARBA" id="ARBA00023136"/>
    </source>
</evidence>
<dbReference type="CDD" id="cd17323">
    <property type="entry name" value="MFS_Tpo1_MDR_like"/>
    <property type="match status" value="1"/>
</dbReference>
<dbReference type="PANTHER" id="PTHR23502">
    <property type="entry name" value="MAJOR FACILITATOR SUPERFAMILY"/>
    <property type="match status" value="1"/>
</dbReference>
<dbReference type="PROSITE" id="PS50850">
    <property type="entry name" value="MFS"/>
    <property type="match status" value="1"/>
</dbReference>
<evidence type="ECO:0000256" key="3">
    <source>
        <dbReference type="ARBA" id="ARBA00022692"/>
    </source>
</evidence>